<protein>
    <recommendedName>
        <fullName evidence="3">Lipoprotein</fullName>
    </recommendedName>
</protein>
<accession>A0ABV5FE87</accession>
<proteinExistence type="predicted"/>
<dbReference type="EMBL" id="JBHMFC010000093">
    <property type="protein sequence ID" value="MFB9057726.1"/>
    <property type="molecule type" value="Genomic_DNA"/>
</dbReference>
<dbReference type="PROSITE" id="PS51257">
    <property type="entry name" value="PROKAR_LIPOPROTEIN"/>
    <property type="match status" value="1"/>
</dbReference>
<dbReference type="Proteomes" id="UP001589585">
    <property type="component" value="Unassembled WGS sequence"/>
</dbReference>
<reference evidence="1 2" key="1">
    <citation type="submission" date="2024-09" db="EMBL/GenBank/DDBJ databases">
        <authorList>
            <person name="Sun Q."/>
            <person name="Mori K."/>
        </authorList>
    </citation>
    <scope>NUCLEOTIDE SEQUENCE [LARGE SCALE GENOMIC DNA]</scope>
    <source>
        <strain evidence="1 2">CECT 8622</strain>
    </source>
</reference>
<name>A0ABV5FE87_9FLAO</name>
<comment type="caution">
    <text evidence="1">The sequence shown here is derived from an EMBL/GenBank/DDBJ whole genome shotgun (WGS) entry which is preliminary data.</text>
</comment>
<keyword evidence="2" id="KW-1185">Reference proteome</keyword>
<evidence type="ECO:0000313" key="1">
    <source>
        <dbReference type="EMBL" id="MFB9057726.1"/>
    </source>
</evidence>
<organism evidence="1 2">
    <name type="scientific">Mariniflexile ostreae</name>
    <dbReference type="NCBI Taxonomy" id="1520892"/>
    <lineage>
        <taxon>Bacteria</taxon>
        <taxon>Pseudomonadati</taxon>
        <taxon>Bacteroidota</taxon>
        <taxon>Flavobacteriia</taxon>
        <taxon>Flavobacteriales</taxon>
        <taxon>Flavobacteriaceae</taxon>
        <taxon>Mariniflexile</taxon>
    </lineage>
</organism>
<dbReference type="RefSeq" id="WP_379861979.1">
    <property type="nucleotide sequence ID" value="NZ_JBHMFC010000093.1"/>
</dbReference>
<evidence type="ECO:0008006" key="3">
    <source>
        <dbReference type="Google" id="ProtNLM"/>
    </source>
</evidence>
<sequence>MTITKNINYFVLSIFILFSCKEVPNCREFDNAIDFDSLLKCELYSYNDFYFITADYGCPYDPASGNPYGNVSIYLIPKKLSQELIEKNYESYEDKIHNFNIEKLKKEFHIYIYIIPKKYLVKTPEGYYQKKAYIKQAFTFDNTDKVWKNIDCIFIENDFEERIREENWRKNLLVDKINFLKKQFDDINIIDYKNQLENWQGTYSFDFGGFQMGEEYEGTVTFKIEDMATKVSFNGNEELLNIVEITKDTLQLEDAAGEIFKIYKDEQGYFNVSGHRIYMLSPPNESYLLTKEDWNLNNP</sequence>
<gene>
    <name evidence="1" type="ORF">ACFFU9_13345</name>
</gene>
<evidence type="ECO:0000313" key="2">
    <source>
        <dbReference type="Proteomes" id="UP001589585"/>
    </source>
</evidence>